<comment type="caution">
    <text evidence="1">The sequence shown here is derived from an EMBL/GenBank/DDBJ whole genome shotgun (WGS) entry which is preliminary data.</text>
</comment>
<proteinExistence type="predicted"/>
<evidence type="ECO:0000313" key="2">
    <source>
        <dbReference type="Proteomes" id="UP000572051"/>
    </source>
</evidence>
<keyword evidence="2" id="KW-1185">Reference proteome</keyword>
<dbReference type="RefSeq" id="WP_218897974.1">
    <property type="nucleotide sequence ID" value="NZ_JACCFS010000001.1"/>
</dbReference>
<reference evidence="1 2" key="1">
    <citation type="submission" date="2020-07" db="EMBL/GenBank/DDBJ databases">
        <title>Sequencing the genomes of 1000 actinobacteria strains.</title>
        <authorList>
            <person name="Klenk H.-P."/>
        </authorList>
    </citation>
    <scope>NUCLEOTIDE SEQUENCE [LARGE SCALE GENOMIC DNA]</scope>
    <source>
        <strain evidence="1 2">DSM 44442</strain>
    </source>
</reference>
<protein>
    <submittedName>
        <fullName evidence="1">Pimeloyl-ACP methyl ester carboxylesterase</fullName>
    </submittedName>
</protein>
<dbReference type="EMBL" id="JACCFS010000001">
    <property type="protein sequence ID" value="NYJ37016.1"/>
    <property type="molecule type" value="Genomic_DNA"/>
</dbReference>
<dbReference type="SUPFAM" id="SSF53474">
    <property type="entry name" value="alpha/beta-Hydrolases"/>
    <property type="match status" value="1"/>
</dbReference>
<organism evidence="1 2">
    <name type="scientific">Nocardiopsis aegyptia</name>
    <dbReference type="NCBI Taxonomy" id="220378"/>
    <lineage>
        <taxon>Bacteria</taxon>
        <taxon>Bacillati</taxon>
        <taxon>Actinomycetota</taxon>
        <taxon>Actinomycetes</taxon>
        <taxon>Streptosporangiales</taxon>
        <taxon>Nocardiopsidaceae</taxon>
        <taxon>Nocardiopsis</taxon>
    </lineage>
</organism>
<dbReference type="Proteomes" id="UP000572051">
    <property type="component" value="Unassembled WGS sequence"/>
</dbReference>
<dbReference type="InterPro" id="IPR029058">
    <property type="entry name" value="AB_hydrolase_fold"/>
</dbReference>
<sequence length="65" mass="7311">MAARLRIPVLVVWGKNDEIFDIADATASRRDPPDGCIELLDGGPFLLESHLDEVVRIVRNWRAVL</sequence>
<gene>
    <name evidence="1" type="ORF">HNR10_004897</name>
</gene>
<name>A0A7Z0ERL9_9ACTN</name>
<evidence type="ECO:0000313" key="1">
    <source>
        <dbReference type="EMBL" id="NYJ37016.1"/>
    </source>
</evidence>
<dbReference type="Gene3D" id="3.40.50.1820">
    <property type="entry name" value="alpha/beta hydrolase"/>
    <property type="match status" value="1"/>
</dbReference>
<dbReference type="AlphaFoldDB" id="A0A7Z0ERL9"/>
<accession>A0A7Z0ERL9</accession>